<dbReference type="Proteomes" id="UP000190435">
    <property type="component" value="Unassembled WGS sequence"/>
</dbReference>
<sequence length="105" mass="11518">MEFGMKVFANDYEVLSIGGLDVENHADGVVIFGETHITKDLAGKQKAQALYEFSQSLVAWFANQDENELASLRQNADEAENLAENSAQNPAQENNAVQTVKNPFA</sequence>
<organism evidence="2 3">
    <name type="scientific">Moraxella caviae</name>
    <dbReference type="NCBI Taxonomy" id="34060"/>
    <lineage>
        <taxon>Bacteria</taxon>
        <taxon>Pseudomonadati</taxon>
        <taxon>Pseudomonadota</taxon>
        <taxon>Gammaproteobacteria</taxon>
        <taxon>Moraxellales</taxon>
        <taxon>Moraxellaceae</taxon>
        <taxon>Moraxella</taxon>
    </lineage>
</organism>
<feature type="region of interest" description="Disordered" evidence="1">
    <location>
        <begin position="76"/>
        <end position="105"/>
    </location>
</feature>
<evidence type="ECO:0000313" key="2">
    <source>
        <dbReference type="EMBL" id="OOR89270.1"/>
    </source>
</evidence>
<proteinExistence type="predicted"/>
<comment type="caution">
    <text evidence="2">The sequence shown here is derived from an EMBL/GenBank/DDBJ whole genome shotgun (WGS) entry which is preliminary data.</text>
</comment>
<protein>
    <submittedName>
        <fullName evidence="2">Uncharacterized protein</fullName>
    </submittedName>
</protein>
<gene>
    <name evidence="2" type="ORF">B0181_07375</name>
</gene>
<evidence type="ECO:0000313" key="3">
    <source>
        <dbReference type="Proteomes" id="UP000190435"/>
    </source>
</evidence>
<dbReference type="STRING" id="34060.B0181_07375"/>
<name>A0A1T0A0L7_9GAMM</name>
<dbReference type="EMBL" id="MUXU01000040">
    <property type="protein sequence ID" value="OOR89270.1"/>
    <property type="molecule type" value="Genomic_DNA"/>
</dbReference>
<dbReference type="AlphaFoldDB" id="A0A1T0A0L7"/>
<keyword evidence="3" id="KW-1185">Reference proteome</keyword>
<reference evidence="2 3" key="1">
    <citation type="submission" date="2017-02" db="EMBL/GenBank/DDBJ databases">
        <title>Draft genome sequence of Moraxella caviae CCUG 355 type strain.</title>
        <authorList>
            <person name="Engstrom-Jakobsson H."/>
            <person name="Salva-Serra F."/>
            <person name="Thorell K."/>
            <person name="Gonzales-Siles L."/>
            <person name="Karlsson R."/>
            <person name="Boulund F."/>
            <person name="Engstrand L."/>
            <person name="Moore E."/>
        </authorList>
    </citation>
    <scope>NUCLEOTIDE SEQUENCE [LARGE SCALE GENOMIC DNA]</scope>
    <source>
        <strain evidence="2 3">CCUG 355</strain>
    </source>
</reference>
<feature type="compositionally biased region" description="Polar residues" evidence="1">
    <location>
        <begin position="83"/>
        <end position="105"/>
    </location>
</feature>
<accession>A0A1T0A0L7</accession>
<evidence type="ECO:0000256" key="1">
    <source>
        <dbReference type="SAM" id="MobiDB-lite"/>
    </source>
</evidence>